<dbReference type="KEGG" id="obr:102717520"/>
<evidence type="ECO:0000313" key="2">
    <source>
        <dbReference type="EnsemblPlants" id="OB04G12010.1"/>
    </source>
</evidence>
<dbReference type="RefSeq" id="XP_006653163.1">
    <property type="nucleotide sequence ID" value="XM_006653100.1"/>
</dbReference>
<sequence>MAEPSRMRSLPDWSSGLPTELLEIIAKKLPSGHDAAAFRAVCSPWRAVLPFARFAPVLMLPYDPDAPSPAGAAATFYSLEEERTFELPLGPALHGKVVCGSSCGWLALADEAASVTLLNPFTGSRVALPPADEHVAEASSKSVTRADGGGWLLRHSSGDDSPVTLDMMEEVFFRSIVLSAAPNNLHGGGGFVAMAVLADSAEVAFCRVGDNAWTLIETNVECCVSTIVHCQDRFIVIGCLGEISTISTNIAGEDAAIPPTVRPVSSLPEAGEMCHRSYLRLNGQLHLVGVAMKVFLGEWPFHQHAVVYKCDLTGETPVWTMVTDAGDTAIFVSKYFNTGFGGPSVFKIRRNRIYLSEPMYSGQEEDSRDHSMELVDIAAGTSEKIAYPTMKGPEIISWIRPNLWT</sequence>
<accession>J3LVM6</accession>
<evidence type="ECO:0000313" key="3">
    <source>
        <dbReference type="Proteomes" id="UP000006038"/>
    </source>
</evidence>
<name>J3LVM6_ORYBR</name>
<dbReference type="Pfam" id="PF03478">
    <property type="entry name" value="Beta-prop_KIB1-4"/>
    <property type="match status" value="1"/>
</dbReference>
<dbReference type="InterPro" id="IPR005174">
    <property type="entry name" value="KIB1-4_b-propeller"/>
</dbReference>
<dbReference type="AlphaFoldDB" id="J3LVM6"/>
<dbReference type="OMA" id="MCHRSYL"/>
<dbReference type="EnsemblPlants" id="OB04G12010.1">
    <property type="protein sequence ID" value="OB04G12010.1"/>
    <property type="gene ID" value="OB04G12010"/>
</dbReference>
<dbReference type="PANTHER" id="PTHR44259">
    <property type="entry name" value="OS07G0183000 PROTEIN-RELATED"/>
    <property type="match status" value="1"/>
</dbReference>
<dbReference type="STRING" id="4533.J3LVM6"/>
<protein>
    <recommendedName>
        <fullName evidence="1">KIB1-4 beta-propeller domain-containing protein</fullName>
    </recommendedName>
</protein>
<dbReference type="PANTHER" id="PTHR44259:SF111">
    <property type="entry name" value="OS04G0167600 PROTEIN"/>
    <property type="match status" value="1"/>
</dbReference>
<reference evidence="2" key="2">
    <citation type="submission" date="2013-04" db="UniProtKB">
        <authorList>
            <consortium name="EnsemblPlants"/>
        </authorList>
    </citation>
    <scope>IDENTIFICATION</scope>
</reference>
<dbReference type="OrthoDB" id="692399at2759"/>
<dbReference type="InterPro" id="IPR050942">
    <property type="entry name" value="F-box_BR-signaling"/>
</dbReference>
<dbReference type="GeneID" id="102717520"/>
<keyword evidence="3" id="KW-1185">Reference proteome</keyword>
<dbReference type="HOGENOM" id="CLU_019286_11_0_1"/>
<dbReference type="Gramene" id="OB04G12010.1">
    <property type="protein sequence ID" value="OB04G12010.1"/>
    <property type="gene ID" value="OB04G12010"/>
</dbReference>
<reference evidence="2" key="1">
    <citation type="journal article" date="2013" name="Nat. Commun.">
        <title>Whole-genome sequencing of Oryza brachyantha reveals mechanisms underlying Oryza genome evolution.</title>
        <authorList>
            <person name="Chen J."/>
            <person name="Huang Q."/>
            <person name="Gao D."/>
            <person name="Wang J."/>
            <person name="Lang Y."/>
            <person name="Liu T."/>
            <person name="Li B."/>
            <person name="Bai Z."/>
            <person name="Luis Goicoechea J."/>
            <person name="Liang C."/>
            <person name="Chen C."/>
            <person name="Zhang W."/>
            <person name="Sun S."/>
            <person name="Liao Y."/>
            <person name="Zhang X."/>
            <person name="Yang L."/>
            <person name="Song C."/>
            <person name="Wang M."/>
            <person name="Shi J."/>
            <person name="Liu G."/>
            <person name="Liu J."/>
            <person name="Zhou H."/>
            <person name="Zhou W."/>
            <person name="Yu Q."/>
            <person name="An N."/>
            <person name="Chen Y."/>
            <person name="Cai Q."/>
            <person name="Wang B."/>
            <person name="Liu B."/>
            <person name="Min J."/>
            <person name="Huang Y."/>
            <person name="Wu H."/>
            <person name="Li Z."/>
            <person name="Zhang Y."/>
            <person name="Yin Y."/>
            <person name="Song W."/>
            <person name="Jiang J."/>
            <person name="Jackson S.A."/>
            <person name="Wing R.A."/>
            <person name="Wang J."/>
            <person name="Chen M."/>
        </authorList>
    </citation>
    <scope>NUCLEOTIDE SEQUENCE [LARGE SCALE GENOMIC DNA]</scope>
    <source>
        <strain evidence="2">cv. IRGC 101232</strain>
    </source>
</reference>
<organism evidence="2">
    <name type="scientific">Oryza brachyantha</name>
    <name type="common">malo sina</name>
    <dbReference type="NCBI Taxonomy" id="4533"/>
    <lineage>
        <taxon>Eukaryota</taxon>
        <taxon>Viridiplantae</taxon>
        <taxon>Streptophyta</taxon>
        <taxon>Embryophyta</taxon>
        <taxon>Tracheophyta</taxon>
        <taxon>Spermatophyta</taxon>
        <taxon>Magnoliopsida</taxon>
        <taxon>Liliopsida</taxon>
        <taxon>Poales</taxon>
        <taxon>Poaceae</taxon>
        <taxon>BOP clade</taxon>
        <taxon>Oryzoideae</taxon>
        <taxon>Oryzeae</taxon>
        <taxon>Oryzinae</taxon>
        <taxon>Oryza</taxon>
    </lineage>
</organism>
<dbReference type="Proteomes" id="UP000006038">
    <property type="component" value="Chromosome 4"/>
</dbReference>
<feature type="domain" description="KIB1-4 beta-propeller" evidence="1">
    <location>
        <begin position="76"/>
        <end position="363"/>
    </location>
</feature>
<dbReference type="eggNOG" id="ENOG502QS0H">
    <property type="taxonomic scope" value="Eukaryota"/>
</dbReference>
<gene>
    <name evidence="2" type="primary">LOC102717520</name>
</gene>
<evidence type="ECO:0000259" key="1">
    <source>
        <dbReference type="Pfam" id="PF03478"/>
    </source>
</evidence>
<proteinExistence type="predicted"/>